<evidence type="ECO:0000256" key="3">
    <source>
        <dbReference type="ARBA" id="ARBA00022670"/>
    </source>
</evidence>
<evidence type="ECO:0000256" key="5">
    <source>
        <dbReference type="ARBA" id="ARBA00022801"/>
    </source>
</evidence>
<proteinExistence type="predicted"/>
<dbReference type="NCBIfam" id="TIGR04178">
    <property type="entry name" value="exo_archaeo"/>
    <property type="match status" value="1"/>
</dbReference>
<dbReference type="EMBL" id="CP139781">
    <property type="protein sequence ID" value="WRQ89152.1"/>
    <property type="molecule type" value="Genomic_DNA"/>
</dbReference>
<feature type="transmembrane region" description="Helical" evidence="9">
    <location>
        <begin position="301"/>
        <end position="321"/>
    </location>
</feature>
<organism evidence="10 11">
    <name type="scientific">Actomonas aquatica</name>
    <dbReference type="NCBI Taxonomy" id="2866162"/>
    <lineage>
        <taxon>Bacteria</taxon>
        <taxon>Pseudomonadati</taxon>
        <taxon>Verrucomicrobiota</taxon>
        <taxon>Opitutia</taxon>
        <taxon>Opitutales</taxon>
        <taxon>Opitutaceae</taxon>
        <taxon>Actomonas</taxon>
    </lineage>
</organism>
<dbReference type="Proteomes" id="UP000738431">
    <property type="component" value="Chromosome"/>
</dbReference>
<dbReference type="RefSeq" id="WP_324726134.1">
    <property type="nucleotide sequence ID" value="NZ_CP139781.1"/>
</dbReference>
<feature type="region of interest" description="Disordered" evidence="8">
    <location>
        <begin position="330"/>
        <end position="350"/>
    </location>
</feature>
<keyword evidence="6 9" id="KW-1133">Transmembrane helix</keyword>
<evidence type="ECO:0000256" key="2">
    <source>
        <dbReference type="ARBA" id="ARBA00022475"/>
    </source>
</evidence>
<keyword evidence="4 9" id="KW-0812">Transmembrane</keyword>
<evidence type="ECO:0000256" key="6">
    <source>
        <dbReference type="ARBA" id="ARBA00022989"/>
    </source>
</evidence>
<feature type="transmembrane region" description="Helical" evidence="9">
    <location>
        <begin position="12"/>
        <end position="32"/>
    </location>
</feature>
<feature type="transmembrane region" description="Helical" evidence="9">
    <location>
        <begin position="261"/>
        <end position="281"/>
    </location>
</feature>
<keyword evidence="2" id="KW-1003">Cell membrane</keyword>
<reference evidence="10 11" key="1">
    <citation type="submission" date="2023-12" db="EMBL/GenBank/DDBJ databases">
        <title>Description of an unclassified Opitutus bacterium of Verrucomicrobiota.</title>
        <authorList>
            <person name="Zhang D.-F."/>
        </authorList>
    </citation>
    <scope>NUCLEOTIDE SEQUENCE [LARGE SCALE GENOMIC DNA]</scope>
    <source>
        <strain evidence="10 11">WL0086</strain>
    </source>
</reference>
<sequence>MKLYWKQAVELLTLPLLLAMLLAVGFMGFVVWDHSHWWANREDYGFGWLVPAFVAFVVYDRWAKITVEVQACAATESPRVAGWRKWFMNTLVGSAMLCGALMFLLGAFYRAGAGPSHPGSLALSLGTGAIVLTLLFVNAPETTHARPATGFLDDPRVRLAGLFLFPALVWLVSAPMVSVIENQLSLFLLHKVTTVVFFTFDVLGLPLQQEGNVLVLPPLADGEPNRVGVEQACSGIRSLTACLFAGSFLSAVFLDKLWKKVALVAAAMCFAFLTNLIRSLFLTGWAYRYGHRAIEGTVHDVAGYSVLGLTVVGLLCLLPLFQIQWAVGDEEDEDGDGDVDGDGDGERAGA</sequence>
<feature type="transmembrane region" description="Helical" evidence="9">
    <location>
        <begin position="159"/>
        <end position="180"/>
    </location>
</feature>
<feature type="compositionally biased region" description="Acidic residues" evidence="8">
    <location>
        <begin position="330"/>
        <end position="343"/>
    </location>
</feature>
<feature type="transmembrane region" description="Helical" evidence="9">
    <location>
        <begin position="86"/>
        <end position="109"/>
    </location>
</feature>
<feature type="transmembrane region" description="Helical" evidence="9">
    <location>
        <begin position="121"/>
        <end position="139"/>
    </location>
</feature>
<evidence type="ECO:0000256" key="4">
    <source>
        <dbReference type="ARBA" id="ARBA00022692"/>
    </source>
</evidence>
<keyword evidence="5" id="KW-0378">Hydrolase</keyword>
<evidence type="ECO:0000256" key="8">
    <source>
        <dbReference type="SAM" id="MobiDB-lite"/>
    </source>
</evidence>
<accession>A0ABZ1CCW6</accession>
<dbReference type="InterPro" id="IPR026392">
    <property type="entry name" value="Exo/Archaeosortase_dom"/>
</dbReference>
<keyword evidence="7 9" id="KW-0472">Membrane</keyword>
<evidence type="ECO:0000256" key="7">
    <source>
        <dbReference type="ARBA" id="ARBA00023136"/>
    </source>
</evidence>
<gene>
    <name evidence="10" type="ORF">K1X11_007010</name>
</gene>
<keyword evidence="3" id="KW-0645">Protease</keyword>
<keyword evidence="11" id="KW-1185">Reference proteome</keyword>
<name>A0ABZ1CCW6_9BACT</name>
<feature type="transmembrane region" description="Helical" evidence="9">
    <location>
        <begin position="44"/>
        <end position="62"/>
    </location>
</feature>
<dbReference type="Pfam" id="PF09721">
    <property type="entry name" value="Exosortase_EpsH"/>
    <property type="match status" value="1"/>
</dbReference>
<evidence type="ECO:0000313" key="10">
    <source>
        <dbReference type="EMBL" id="WRQ89152.1"/>
    </source>
</evidence>
<evidence type="ECO:0000256" key="9">
    <source>
        <dbReference type="SAM" id="Phobius"/>
    </source>
</evidence>
<dbReference type="InterPro" id="IPR019127">
    <property type="entry name" value="Exosortase"/>
</dbReference>
<evidence type="ECO:0000256" key="1">
    <source>
        <dbReference type="ARBA" id="ARBA00004651"/>
    </source>
</evidence>
<evidence type="ECO:0000313" key="11">
    <source>
        <dbReference type="Proteomes" id="UP000738431"/>
    </source>
</evidence>
<comment type="subcellular location">
    <subcellularLocation>
        <location evidence="1">Cell membrane</location>
        <topology evidence="1">Multi-pass membrane protein</topology>
    </subcellularLocation>
</comment>
<protein>
    <submittedName>
        <fullName evidence="10">Exosortase/archaeosortase family protein</fullName>
    </submittedName>
</protein>